<keyword evidence="4" id="KW-1185">Reference proteome</keyword>
<dbReference type="InterPro" id="IPR037445">
    <property type="entry name" value="MAGE"/>
</dbReference>
<reference evidence="3" key="1">
    <citation type="submission" date="2021-03" db="EMBL/GenBank/DDBJ databases">
        <authorList>
            <person name="Tagirdzhanova G."/>
        </authorList>
    </citation>
    <scope>NUCLEOTIDE SEQUENCE</scope>
</reference>
<dbReference type="PANTHER" id="PTHR11736:SF14">
    <property type="entry name" value="NSE3 HOMOLOG, SMC5-SMC6 COMPLEX COMPONENT"/>
    <property type="match status" value="1"/>
</dbReference>
<dbReference type="PANTHER" id="PTHR11736">
    <property type="entry name" value="MELANOMA-ASSOCIATED ANTIGEN MAGE ANTIGEN"/>
    <property type="match status" value="1"/>
</dbReference>
<dbReference type="GO" id="GO:0006281">
    <property type="term" value="P:DNA repair"/>
    <property type="evidence" value="ECO:0007669"/>
    <property type="project" value="TreeGrafter"/>
</dbReference>
<dbReference type="Gene3D" id="1.10.10.1200">
    <property type="entry name" value="MAGE homology domain, winged helix WH1 motif"/>
    <property type="match status" value="1"/>
</dbReference>
<evidence type="ECO:0000313" key="3">
    <source>
        <dbReference type="EMBL" id="CAF9916117.1"/>
    </source>
</evidence>
<dbReference type="Gene3D" id="1.10.10.1210">
    <property type="entry name" value="MAGE homology domain, winged helix WH2 motif"/>
    <property type="match status" value="1"/>
</dbReference>
<gene>
    <name evidence="3" type="ORF">IMSHALPRED_002981</name>
</gene>
<organism evidence="3 4">
    <name type="scientific">Imshaugia aleurites</name>
    <dbReference type="NCBI Taxonomy" id="172621"/>
    <lineage>
        <taxon>Eukaryota</taxon>
        <taxon>Fungi</taxon>
        <taxon>Dikarya</taxon>
        <taxon>Ascomycota</taxon>
        <taxon>Pezizomycotina</taxon>
        <taxon>Lecanoromycetes</taxon>
        <taxon>OSLEUM clade</taxon>
        <taxon>Lecanoromycetidae</taxon>
        <taxon>Lecanorales</taxon>
        <taxon>Lecanorineae</taxon>
        <taxon>Parmeliaceae</taxon>
        <taxon>Imshaugia</taxon>
    </lineage>
</organism>
<name>A0A8H3I5W9_9LECA</name>
<sequence length="381" mass="42426">MPVINRKRRAQAEAEPSPPPTRRRRSPSASEASSIDGEVDGEDTQGASSNDQMVKKLVRLALASEYSRIPIRRSDISAKVMAPNTGRQFKHVFTEAQEQLRSVFGMELTELPVKEKVTVSQKRAAQRSGTQGSSTSKAYILTSTLPARYRKYSVLQPPQIPSTGAEASYIGLTTFILALIYLSASQTISESRLEKHLKRMNADNYVLAGEKTEKVLKRMERENYIVKVRERDGGGEESVEYVIGPRGKVEVGERGVAGLVRGVYGKKDAEADELERRLVRSLGDIVIEKKTRRLGEEEGDIEGGEENEGDQAEAGAQETEEDEAQQQQQVNGRRGRKKQTPKQTRRSSGRNKKRARDEEEEEAEEEEDDDAGDANAEESDE</sequence>
<dbReference type="InterPro" id="IPR002190">
    <property type="entry name" value="MHD_dom"/>
</dbReference>
<feature type="compositionally biased region" description="Acidic residues" evidence="1">
    <location>
        <begin position="297"/>
        <end position="311"/>
    </location>
</feature>
<feature type="region of interest" description="Disordered" evidence="1">
    <location>
        <begin position="294"/>
        <end position="381"/>
    </location>
</feature>
<dbReference type="Pfam" id="PF01454">
    <property type="entry name" value="MAGE"/>
    <property type="match status" value="1"/>
</dbReference>
<dbReference type="OrthoDB" id="205198at2759"/>
<feature type="region of interest" description="Disordered" evidence="1">
    <location>
        <begin position="1"/>
        <end position="51"/>
    </location>
</feature>
<dbReference type="EMBL" id="CAJPDT010000016">
    <property type="protein sequence ID" value="CAF9916117.1"/>
    <property type="molecule type" value="Genomic_DNA"/>
</dbReference>
<dbReference type="InterPro" id="IPR041899">
    <property type="entry name" value="MAGE_WH2"/>
</dbReference>
<dbReference type="GO" id="GO:0005634">
    <property type="term" value="C:nucleus"/>
    <property type="evidence" value="ECO:0007669"/>
    <property type="project" value="TreeGrafter"/>
</dbReference>
<evidence type="ECO:0000256" key="1">
    <source>
        <dbReference type="SAM" id="MobiDB-lite"/>
    </source>
</evidence>
<evidence type="ECO:0000259" key="2">
    <source>
        <dbReference type="SMART" id="SM01373"/>
    </source>
</evidence>
<protein>
    <recommendedName>
        <fullName evidence="2">MAGE domain-containing protein</fullName>
    </recommendedName>
</protein>
<dbReference type="SMART" id="SM01373">
    <property type="entry name" value="MAGE"/>
    <property type="match status" value="1"/>
</dbReference>
<feature type="domain" description="MAGE" evidence="2">
    <location>
        <begin position="57"/>
        <end position="256"/>
    </location>
</feature>
<feature type="compositionally biased region" description="Basic residues" evidence="1">
    <location>
        <begin position="333"/>
        <end position="354"/>
    </location>
</feature>
<dbReference type="InterPro" id="IPR041898">
    <property type="entry name" value="MAGE_WH1"/>
</dbReference>
<dbReference type="AlphaFoldDB" id="A0A8H3I5W9"/>
<proteinExistence type="predicted"/>
<feature type="compositionally biased region" description="Acidic residues" evidence="1">
    <location>
        <begin position="358"/>
        <end position="381"/>
    </location>
</feature>
<accession>A0A8H3I5W9</accession>
<comment type="caution">
    <text evidence="3">The sequence shown here is derived from an EMBL/GenBank/DDBJ whole genome shotgun (WGS) entry which is preliminary data.</text>
</comment>
<evidence type="ECO:0000313" key="4">
    <source>
        <dbReference type="Proteomes" id="UP000664534"/>
    </source>
</evidence>
<dbReference type="Proteomes" id="UP000664534">
    <property type="component" value="Unassembled WGS sequence"/>
</dbReference>